<name>A0AAV7E9Y5_ARIFI</name>
<evidence type="ECO:0000313" key="3">
    <source>
        <dbReference type="Proteomes" id="UP000825729"/>
    </source>
</evidence>
<reference evidence="2 3" key="1">
    <citation type="submission" date="2021-07" db="EMBL/GenBank/DDBJ databases">
        <title>The Aristolochia fimbriata genome: insights into angiosperm evolution, floral development and chemical biosynthesis.</title>
        <authorList>
            <person name="Jiao Y."/>
        </authorList>
    </citation>
    <scope>NUCLEOTIDE SEQUENCE [LARGE SCALE GENOMIC DNA]</scope>
    <source>
        <strain evidence="2">IBCAS-2021</strain>
        <tissue evidence="2">Leaf</tissue>
    </source>
</reference>
<dbReference type="EMBL" id="JAINDJ010000006">
    <property type="protein sequence ID" value="KAG9445439.1"/>
    <property type="molecule type" value="Genomic_DNA"/>
</dbReference>
<gene>
    <name evidence="2" type="ORF">H6P81_016779</name>
</gene>
<feature type="compositionally biased region" description="Low complexity" evidence="1">
    <location>
        <begin position="96"/>
        <end position="114"/>
    </location>
</feature>
<proteinExistence type="predicted"/>
<sequence length="114" mass="12998">MHLSETRGPRRQLMFINAGVYLTTLPDRNTRKEKRDGRPPVPRETAPSSLQKPGKSFLRSKALNEKGCPKLRALFRMPLPLEQKKKRHHNRQPTPLSSLLSSSFGSSSFLHQNP</sequence>
<evidence type="ECO:0000256" key="1">
    <source>
        <dbReference type="SAM" id="MobiDB-lite"/>
    </source>
</evidence>
<organism evidence="2 3">
    <name type="scientific">Aristolochia fimbriata</name>
    <name type="common">White veined hardy Dutchman's pipe vine</name>
    <dbReference type="NCBI Taxonomy" id="158543"/>
    <lineage>
        <taxon>Eukaryota</taxon>
        <taxon>Viridiplantae</taxon>
        <taxon>Streptophyta</taxon>
        <taxon>Embryophyta</taxon>
        <taxon>Tracheophyta</taxon>
        <taxon>Spermatophyta</taxon>
        <taxon>Magnoliopsida</taxon>
        <taxon>Magnoliidae</taxon>
        <taxon>Piperales</taxon>
        <taxon>Aristolochiaceae</taxon>
        <taxon>Aristolochia</taxon>
    </lineage>
</organism>
<keyword evidence="3" id="KW-1185">Reference proteome</keyword>
<accession>A0AAV7E9Y5</accession>
<feature type="region of interest" description="Disordered" evidence="1">
    <location>
        <begin position="24"/>
        <end position="63"/>
    </location>
</feature>
<feature type="region of interest" description="Disordered" evidence="1">
    <location>
        <begin position="76"/>
        <end position="114"/>
    </location>
</feature>
<protein>
    <submittedName>
        <fullName evidence="2">Uncharacterized protein</fullName>
    </submittedName>
</protein>
<dbReference type="AlphaFoldDB" id="A0AAV7E9Y5"/>
<feature type="compositionally biased region" description="Basic and acidic residues" evidence="1">
    <location>
        <begin position="28"/>
        <end position="38"/>
    </location>
</feature>
<comment type="caution">
    <text evidence="2">The sequence shown here is derived from an EMBL/GenBank/DDBJ whole genome shotgun (WGS) entry which is preliminary data.</text>
</comment>
<dbReference type="Proteomes" id="UP000825729">
    <property type="component" value="Unassembled WGS sequence"/>
</dbReference>
<evidence type="ECO:0000313" key="2">
    <source>
        <dbReference type="EMBL" id="KAG9445439.1"/>
    </source>
</evidence>